<evidence type="ECO:0000256" key="1">
    <source>
        <dbReference type="PROSITE-ProRule" id="PRU00023"/>
    </source>
</evidence>
<protein>
    <submittedName>
        <fullName evidence="2">Ankyrin repeats containing protein</fullName>
    </submittedName>
</protein>
<evidence type="ECO:0000313" key="3">
    <source>
        <dbReference type="Proteomes" id="UP001293791"/>
    </source>
</evidence>
<reference evidence="2 3" key="1">
    <citation type="submission" date="2023-02" db="EMBL/GenBank/DDBJ databases">
        <title>Host association and intracellularity evolved multiple times independently in the Rickettsiales.</title>
        <authorList>
            <person name="Castelli M."/>
            <person name="Nardi T."/>
            <person name="Gammuto L."/>
            <person name="Bellinzona G."/>
            <person name="Sabaneyeva E."/>
            <person name="Potekhin A."/>
            <person name="Serra V."/>
            <person name="Petroni G."/>
            <person name="Sassera D."/>
        </authorList>
    </citation>
    <scope>NUCLEOTIDE SEQUENCE [LARGE SCALE GENOMIC DNA]</scope>
    <source>
        <strain evidence="2 3">BOD18</strain>
    </source>
</reference>
<feature type="repeat" description="ANK" evidence="1">
    <location>
        <begin position="1121"/>
        <end position="1153"/>
    </location>
</feature>
<comment type="caution">
    <text evidence="2">The sequence shown here is derived from an EMBL/GenBank/DDBJ whole genome shotgun (WGS) entry which is preliminary data.</text>
</comment>
<dbReference type="PANTHER" id="PTHR24133:SF40">
    <property type="entry name" value="ANKYRIN REPEAT DOMAIN 44"/>
    <property type="match status" value="1"/>
</dbReference>
<gene>
    <name evidence="2" type="ORF">Cyrtocomes_00046</name>
</gene>
<dbReference type="EMBL" id="JARGYT010000001">
    <property type="protein sequence ID" value="MDZ5761689.1"/>
    <property type="molecule type" value="Genomic_DNA"/>
</dbReference>
<dbReference type="InterPro" id="IPR052391">
    <property type="entry name" value="E3_Ligase-Neurotoxin"/>
</dbReference>
<organism evidence="2 3">
    <name type="scientific">Candidatus Cyrtobacter comes</name>
    <dbReference type="NCBI Taxonomy" id="675776"/>
    <lineage>
        <taxon>Bacteria</taxon>
        <taxon>Pseudomonadati</taxon>
        <taxon>Pseudomonadota</taxon>
        <taxon>Alphaproteobacteria</taxon>
        <taxon>Rickettsiales</taxon>
        <taxon>Candidatus Midichloriaceae</taxon>
        <taxon>Candidatus Cyrtobacter</taxon>
    </lineage>
</organism>
<dbReference type="InterPro" id="IPR002110">
    <property type="entry name" value="Ankyrin_rpt"/>
</dbReference>
<sequence>MFVLAFSVDIFEIQKLVCDLYIGEIKNAKNEEDKEKCIDLMLNNNENGQSSISIILDEYFKKVKGKDNGEDLKYYLNILKEVDYNLAPLAYNENALKYFQEILKTKAFSEKFRKANLNDLIVNSVAEGRIDILTFLKEKNLLNLQKDKNYDVVYINGIHEAILHLILENYDNSPEILNIFADQLKSSEAFLTLESLSKITNINEDFLKSLIEIDMQRKDERFIKVDGVGKFLENIKENHLKVSMLEHLFSENRYTKEFVENIENIAKIAQQELINFYQKKDSDQSFIHYLMSYDHEFNVISSDYWNELLSNSHVVLEDKLAIVSHLSHKESAISLDQESMKKLIQSVKEEKDLEVLFQDLLDLNYTDAFNSFGEKELLNLWRSDSRAPVAFLKLIATTDLKSLEKFANIQGIDKKLNSNIKDLGPLFKLTDDDLIARFDILADRLGKDSEFISKILNSAITHDKQILMNLAIDKGLIAKEQLLQNYIKSYKSGGKEICRTRLKDFIEYEGKNPHDEYGNNIMHLAIMNDDYQTIKEIQNLGLVDLFREKNQNGITPLEYLIIHPPKNINYEELSEFIIQHNTAQDINLYTLAYHSNNKELLTSLLSKGDVEKDVISSLIKESIAQKDSDFLLNLIKNYPDQYRAIQAENDYKSMVIAILKDDEKIAKEILQDKNTRLDLQYTQQPLDILKFCLYENNTQLATELLNNKNYTLKNPPAPELIFNLIEIKSDSRDKILSDLLASNKIDPNISITKSTNEPGDKKTNIEMYMLGDLCLKGDIHLVKALLKNPEINPNIGAKLDNEDRAVHPIELIQDSILSLQMDYINSNNEDERKKMEDKIANWHNIIAEVATNEKSNISEIKIGGLSTAKFIYFSPYVTQENKAKLFEQQLKNDKEGFFLEDGKNNSLLESLIMEGELELVENIVLPRIEQLEYIHQTALVNSLIRWNKEAITNQNSEEKVIQILDQIQNKTGKPLQEFIEPASKNKMIHYAAASGSEKIFDYVSKLCEVDKNDISILAAAYRGSNSSIIKKLEQDIKNPNMVFDYRDEAGHNILHYLACVDESMENDAYTIAKDVLTHKIDIDAKNSMGCTPLMLAAGSKNNKILDLILERNINIDSRDNEGNTALSVAVNSNNFHAVKNIMSNGGQINIENKRNIQPLALCMEVNNSGKLIGIKQEAARALIQNNADVSFQSAKKGFVTNLISSISALAAYFAISKIISTISSLTVGLLFSRNVHGIINGSVDFAFSEKASEKVSDLTTEFIKDKLLTNNEHKIDVQNLFLIGAFNRDGLLGRVHFGDDLKSKMEKTSVYKGLDNSQAESAVFSLSKLTDSYIEKNKYHILQSAATQGMNIKNEMKKFSLLNVGKSDLKSMLDDLKSAYSMVLEKETRNMHAYLNQSSLNKIIKTHSPQDIAIALSHASNENRENFETLMKGISKCEILVKDFNVLLKASEINEEIKQSKKITPEHKMSEKHKEILSLISTALESDKADLSALIDNSKNHATKLKLEYEDNIKDSTWKNFEIKKNPNKALLTNVANKVGALVGFGAQTTYLAYACYSSENSAQQATIGSLYLGSVLYSMYGQAKDMASWSYQFCKPYVAGLKDIIYSEDDKTKFTAEFKFSSTVNDISKYTIPETALIKLDDSKISINLDKAKGKYQSIIDNSKAKHNMAHIL</sequence>
<evidence type="ECO:0000313" key="2">
    <source>
        <dbReference type="EMBL" id="MDZ5761689.1"/>
    </source>
</evidence>
<dbReference type="PANTHER" id="PTHR24133">
    <property type="entry name" value="ANKYRIN DOMAIN-CONTAINING"/>
    <property type="match status" value="1"/>
</dbReference>
<dbReference type="Proteomes" id="UP001293791">
    <property type="component" value="Unassembled WGS sequence"/>
</dbReference>
<dbReference type="SMART" id="SM00248">
    <property type="entry name" value="ANK"/>
    <property type="match status" value="9"/>
</dbReference>
<dbReference type="PROSITE" id="PS50297">
    <property type="entry name" value="ANK_REP_REGION"/>
    <property type="match status" value="2"/>
</dbReference>
<dbReference type="InterPro" id="IPR036770">
    <property type="entry name" value="Ankyrin_rpt-contain_sf"/>
</dbReference>
<dbReference type="RefSeq" id="WP_322497202.1">
    <property type="nucleotide sequence ID" value="NZ_JARGYT010000001.1"/>
</dbReference>
<proteinExistence type="predicted"/>
<feature type="repeat" description="ANK" evidence="1">
    <location>
        <begin position="1088"/>
        <end position="1120"/>
    </location>
</feature>
<accession>A0ABU5L6C9</accession>
<dbReference type="PROSITE" id="PS50088">
    <property type="entry name" value="ANK_REPEAT"/>
    <property type="match status" value="2"/>
</dbReference>
<keyword evidence="1" id="KW-0040">ANK repeat</keyword>
<keyword evidence="3" id="KW-1185">Reference proteome</keyword>
<name>A0ABU5L6C9_9RICK</name>
<dbReference type="Pfam" id="PF12796">
    <property type="entry name" value="Ank_2"/>
    <property type="match status" value="1"/>
</dbReference>
<dbReference type="Gene3D" id="1.25.40.20">
    <property type="entry name" value="Ankyrin repeat-containing domain"/>
    <property type="match status" value="2"/>
</dbReference>
<dbReference type="SUPFAM" id="SSF48403">
    <property type="entry name" value="Ankyrin repeat"/>
    <property type="match status" value="2"/>
</dbReference>